<proteinExistence type="inferred from homology"/>
<dbReference type="EC" id="3.8.1.2" evidence="3"/>
<dbReference type="SFLD" id="SFLDF00045">
    <property type="entry name" value="2-haloacid_dehalogenase"/>
    <property type="match status" value="1"/>
</dbReference>
<dbReference type="AlphaFoldDB" id="A0A238KNP8"/>
<dbReference type="PANTHER" id="PTHR43316">
    <property type="entry name" value="HYDROLASE, HALOACID DELAHOGENASE-RELATED"/>
    <property type="match status" value="1"/>
</dbReference>
<dbReference type="PANTHER" id="PTHR43316:SF3">
    <property type="entry name" value="HALOACID DEHALOGENASE, TYPE II (AFU_ORTHOLOGUE AFUA_2G07750)-RELATED"/>
    <property type="match status" value="1"/>
</dbReference>
<keyword evidence="2 3" id="KW-0378">Hydrolase</keyword>
<accession>A0A238KNP8</accession>
<dbReference type="EMBL" id="FXYD01000006">
    <property type="protein sequence ID" value="SMX44250.1"/>
    <property type="molecule type" value="Genomic_DNA"/>
</dbReference>
<dbReference type="SFLD" id="SFLDG01129">
    <property type="entry name" value="C1.5:_HAD__Beta-PGM__Phosphata"/>
    <property type="match status" value="1"/>
</dbReference>
<evidence type="ECO:0000256" key="1">
    <source>
        <dbReference type="ARBA" id="ARBA00008106"/>
    </source>
</evidence>
<dbReference type="InterPro" id="IPR051540">
    <property type="entry name" value="S-2-haloacid_dehalogenase"/>
</dbReference>
<evidence type="ECO:0000256" key="2">
    <source>
        <dbReference type="ARBA" id="ARBA00022801"/>
    </source>
</evidence>
<dbReference type="GO" id="GO:0018784">
    <property type="term" value="F:(S)-2-haloacid dehalogenase activity"/>
    <property type="evidence" value="ECO:0007669"/>
    <property type="project" value="UniProtKB-UniRule"/>
</dbReference>
<reference evidence="5" key="1">
    <citation type="submission" date="2017-05" db="EMBL/GenBank/DDBJ databases">
        <authorList>
            <person name="Rodrigo-Torres L."/>
            <person name="Arahal R. D."/>
            <person name="Lucena T."/>
        </authorList>
    </citation>
    <scope>NUCLEOTIDE SEQUENCE [LARGE SCALE GENOMIC DNA]</scope>
    <source>
        <strain evidence="5">CECT 8868</strain>
    </source>
</reference>
<dbReference type="Proteomes" id="UP000203464">
    <property type="component" value="Unassembled WGS sequence"/>
</dbReference>
<dbReference type="InterPro" id="IPR036412">
    <property type="entry name" value="HAD-like_sf"/>
</dbReference>
<comment type="function">
    <text evidence="3">Catalyzes the hydrolytic dehalogenation of small (S)-2-haloalkanoic acids to yield the corresponding (R)-2-hydroxyalkanoic acids.</text>
</comment>
<dbReference type="NCBIfam" id="TIGR01493">
    <property type="entry name" value="HAD-SF-IA-v2"/>
    <property type="match status" value="1"/>
</dbReference>
<dbReference type="Gene3D" id="3.40.50.1000">
    <property type="entry name" value="HAD superfamily/HAD-like"/>
    <property type="match status" value="1"/>
</dbReference>
<dbReference type="CDD" id="cd02588">
    <property type="entry name" value="HAD_L2-DEX"/>
    <property type="match status" value="1"/>
</dbReference>
<dbReference type="Gene3D" id="1.10.150.240">
    <property type="entry name" value="Putative phosphatase, domain 2"/>
    <property type="match status" value="1"/>
</dbReference>
<dbReference type="NCBIfam" id="TIGR01428">
    <property type="entry name" value="HAD_type_II"/>
    <property type="match status" value="1"/>
</dbReference>
<comment type="catalytic activity">
    <reaction evidence="3">
        <text>an (S)-2-haloacid + H2O = a (2R)-2-hydroxycarboxylate + a halide anion + H(+)</text>
        <dbReference type="Rhea" id="RHEA:11192"/>
        <dbReference type="ChEBI" id="CHEBI:15377"/>
        <dbReference type="ChEBI" id="CHEBI:15378"/>
        <dbReference type="ChEBI" id="CHEBI:16042"/>
        <dbReference type="ChEBI" id="CHEBI:58314"/>
        <dbReference type="ChEBI" id="CHEBI:137405"/>
        <dbReference type="EC" id="3.8.1.2"/>
    </reaction>
</comment>
<dbReference type="OrthoDB" id="7989657at2"/>
<dbReference type="SUPFAM" id="SSF56784">
    <property type="entry name" value="HAD-like"/>
    <property type="match status" value="1"/>
</dbReference>
<evidence type="ECO:0000313" key="4">
    <source>
        <dbReference type="EMBL" id="SMX44250.1"/>
    </source>
</evidence>
<evidence type="ECO:0000313" key="5">
    <source>
        <dbReference type="Proteomes" id="UP000203464"/>
    </source>
</evidence>
<gene>
    <name evidence="4" type="primary">hdl IVa</name>
    <name evidence="4" type="ORF">OCA8868_03100</name>
</gene>
<evidence type="ECO:0000256" key="3">
    <source>
        <dbReference type="RuleBase" id="RU368077"/>
    </source>
</evidence>
<dbReference type="InterPro" id="IPR006439">
    <property type="entry name" value="HAD-SF_hydro_IA"/>
</dbReference>
<dbReference type="InterPro" id="IPR006328">
    <property type="entry name" value="2-HAD"/>
</dbReference>
<dbReference type="InterPro" id="IPR023198">
    <property type="entry name" value="PGP-like_dom2"/>
</dbReference>
<sequence>MTITTCIFDAYGTLFDVDAAARNVAKEPGQSQLAAVWGTLSADWRTKQLEYSWLRSISGQHIPFWQVTQDALDWALDNNGLHDNALRAKLLSVYKELPAYSEVPAMLKALKEKDLNVAILSNGSPDMLVSAVRSAGIGEYLDDVLSVEEVEIYKPHRHVYDLVWDRFDVPQTEVLFASSNGWDAAGAAGYGFGTVWVNRADKPQDRLWAAPHRTVKDLKTIPDLV</sequence>
<dbReference type="RefSeq" id="WP_093997457.1">
    <property type="nucleotide sequence ID" value="NZ_FXYD01000006.1"/>
</dbReference>
<name>A0A238KNP8_9RHOB</name>
<dbReference type="Pfam" id="PF00702">
    <property type="entry name" value="Hydrolase"/>
    <property type="match status" value="1"/>
</dbReference>
<dbReference type="PRINTS" id="PR00413">
    <property type="entry name" value="HADHALOGNASE"/>
</dbReference>
<organism evidence="4 5">
    <name type="scientific">Octadecabacter ascidiaceicola</name>
    <dbReference type="NCBI Taxonomy" id="1655543"/>
    <lineage>
        <taxon>Bacteria</taxon>
        <taxon>Pseudomonadati</taxon>
        <taxon>Pseudomonadota</taxon>
        <taxon>Alphaproteobacteria</taxon>
        <taxon>Rhodobacterales</taxon>
        <taxon>Roseobacteraceae</taxon>
        <taxon>Octadecabacter</taxon>
    </lineage>
</organism>
<dbReference type="SFLD" id="SFLDG01135">
    <property type="entry name" value="C1.5.6:_HAD__Beta-PGM__Phospha"/>
    <property type="match status" value="1"/>
</dbReference>
<dbReference type="SFLD" id="SFLDS00003">
    <property type="entry name" value="Haloacid_Dehalogenase"/>
    <property type="match status" value="1"/>
</dbReference>
<comment type="similarity">
    <text evidence="1 3">Belongs to the HAD-like hydrolase superfamily. S-2-haloalkanoic acid dehalogenase family.</text>
</comment>
<protein>
    <recommendedName>
        <fullName evidence="3">(S)-2-haloacid dehalogenase</fullName>
        <ecNumber evidence="3">3.8.1.2</ecNumber>
    </recommendedName>
    <alternativeName>
        <fullName evidence="3">2-haloalkanoic acid dehalogenase</fullName>
    </alternativeName>
    <alternativeName>
        <fullName evidence="3">Halocarboxylic acid halidohydrolase</fullName>
    </alternativeName>
    <alternativeName>
        <fullName evidence="3">L-2-haloacid dehalogenase</fullName>
    </alternativeName>
</protein>
<keyword evidence="5" id="KW-1185">Reference proteome</keyword>
<dbReference type="InterPro" id="IPR023214">
    <property type="entry name" value="HAD_sf"/>
</dbReference>